<evidence type="ECO:0000313" key="3">
    <source>
        <dbReference type="Proteomes" id="UP001159363"/>
    </source>
</evidence>
<comment type="caution">
    <text evidence="2">The sequence shown here is derived from an EMBL/GenBank/DDBJ whole genome shotgun (WGS) entry which is preliminary data.</text>
</comment>
<dbReference type="Proteomes" id="UP001159363">
    <property type="component" value="Chromosome 3"/>
</dbReference>
<feature type="transmembrane region" description="Helical" evidence="1">
    <location>
        <begin position="373"/>
        <end position="394"/>
    </location>
</feature>
<organism evidence="2 3">
    <name type="scientific">Dryococelus australis</name>
    <dbReference type="NCBI Taxonomy" id="614101"/>
    <lineage>
        <taxon>Eukaryota</taxon>
        <taxon>Metazoa</taxon>
        <taxon>Ecdysozoa</taxon>
        <taxon>Arthropoda</taxon>
        <taxon>Hexapoda</taxon>
        <taxon>Insecta</taxon>
        <taxon>Pterygota</taxon>
        <taxon>Neoptera</taxon>
        <taxon>Polyneoptera</taxon>
        <taxon>Phasmatodea</taxon>
        <taxon>Verophasmatodea</taxon>
        <taxon>Anareolatae</taxon>
        <taxon>Phasmatidae</taxon>
        <taxon>Eurycanthinae</taxon>
        <taxon>Dryococelus</taxon>
    </lineage>
</organism>
<sequence>MLNGVAVAQWIEKYKVGLQSLQCAEATDRLRYMKTYQIPHRRYAQSLAQLNAGTNASSVESNRAVAERLACSPPTKTNRVQSPAGPLPEFCMWESCRTMLLVGGFSRESPVPPPLHSDAAPYSRRFTLIGSQNLAVKSRLNYFTLHSTLKTDFRFTYGKFLTSSHLISASADRDLCNSCTTSGVIVACRGVVQARITQLVFCSLSSPARVTPVFATAFAARTAECFTHCWRSVIDCTGALKQITSDSKNVTFNHLLASCGSSSVITVSEFLIILDKYRGTVTAILFVITSTASQLDVSFQDGTARQYINTRCSTRRVGVGTLHVGKGTRDVQYAGPVGLQSQDWREKAGIIGSGCPTPGQKCLFTLENGCGEVVTLGAVAAILVLFALGSAPVYNVTGECCRLSTERQLKAVHGKVSTF</sequence>
<keyword evidence="3" id="KW-1185">Reference proteome</keyword>
<protein>
    <submittedName>
        <fullName evidence="2">Uncharacterized protein</fullName>
    </submittedName>
</protein>
<accession>A0ABQ9HYG2</accession>
<evidence type="ECO:0000313" key="2">
    <source>
        <dbReference type="EMBL" id="KAJ8889131.1"/>
    </source>
</evidence>
<evidence type="ECO:0000256" key="1">
    <source>
        <dbReference type="SAM" id="Phobius"/>
    </source>
</evidence>
<reference evidence="2 3" key="1">
    <citation type="submission" date="2023-02" db="EMBL/GenBank/DDBJ databases">
        <title>LHISI_Scaffold_Assembly.</title>
        <authorList>
            <person name="Stuart O.P."/>
            <person name="Cleave R."/>
            <person name="Magrath M.J.L."/>
            <person name="Mikheyev A.S."/>
        </authorList>
    </citation>
    <scope>NUCLEOTIDE SEQUENCE [LARGE SCALE GENOMIC DNA]</scope>
    <source>
        <strain evidence="2">Daus_M_001</strain>
        <tissue evidence="2">Leg muscle</tissue>
    </source>
</reference>
<keyword evidence="1" id="KW-1133">Transmembrane helix</keyword>
<proteinExistence type="predicted"/>
<keyword evidence="1" id="KW-0812">Transmembrane</keyword>
<dbReference type="EMBL" id="JARBHB010000003">
    <property type="protein sequence ID" value="KAJ8889131.1"/>
    <property type="molecule type" value="Genomic_DNA"/>
</dbReference>
<name>A0ABQ9HYG2_9NEOP</name>
<gene>
    <name evidence="2" type="ORF">PR048_008625</name>
</gene>
<keyword evidence="1" id="KW-0472">Membrane</keyword>